<dbReference type="Proteomes" id="UP000261420">
    <property type="component" value="Unplaced"/>
</dbReference>
<dbReference type="Ensembl" id="ENSSDUT00000002593.1">
    <property type="protein sequence ID" value="ENSSDUP00000002522.1"/>
    <property type="gene ID" value="ENSSDUG00000001964.1"/>
</dbReference>
<sequence length="79" mass="9034">MTELSFHVFPTKGPSLPVKWPLQWPHHAALSETKHLGRSSCQSVLSPHRFLHTVFSEGGIHECFVLSRRSRHTFCSIKL</sequence>
<protein>
    <submittedName>
        <fullName evidence="1">Uncharacterized protein</fullName>
    </submittedName>
</protein>
<reference evidence="1" key="1">
    <citation type="submission" date="2025-08" db="UniProtKB">
        <authorList>
            <consortium name="Ensembl"/>
        </authorList>
    </citation>
    <scope>IDENTIFICATION</scope>
</reference>
<keyword evidence="2" id="KW-1185">Reference proteome</keyword>
<name>A0A3B4T980_SERDU</name>
<evidence type="ECO:0000313" key="1">
    <source>
        <dbReference type="Ensembl" id="ENSSDUP00000002522.1"/>
    </source>
</evidence>
<organism evidence="1 2">
    <name type="scientific">Seriola dumerili</name>
    <name type="common">Greater amberjack</name>
    <name type="synonym">Caranx dumerili</name>
    <dbReference type="NCBI Taxonomy" id="41447"/>
    <lineage>
        <taxon>Eukaryota</taxon>
        <taxon>Metazoa</taxon>
        <taxon>Chordata</taxon>
        <taxon>Craniata</taxon>
        <taxon>Vertebrata</taxon>
        <taxon>Euteleostomi</taxon>
        <taxon>Actinopterygii</taxon>
        <taxon>Neopterygii</taxon>
        <taxon>Teleostei</taxon>
        <taxon>Neoteleostei</taxon>
        <taxon>Acanthomorphata</taxon>
        <taxon>Carangaria</taxon>
        <taxon>Carangiformes</taxon>
        <taxon>Carangidae</taxon>
        <taxon>Seriola</taxon>
    </lineage>
</organism>
<accession>A0A3B4T980</accession>
<evidence type="ECO:0000313" key="2">
    <source>
        <dbReference type="Proteomes" id="UP000261420"/>
    </source>
</evidence>
<dbReference type="AlphaFoldDB" id="A0A3B4T980"/>
<proteinExistence type="predicted"/>
<reference evidence="1" key="2">
    <citation type="submission" date="2025-09" db="UniProtKB">
        <authorList>
            <consortium name="Ensembl"/>
        </authorList>
    </citation>
    <scope>IDENTIFICATION</scope>
</reference>